<dbReference type="Proteomes" id="UP001341840">
    <property type="component" value="Unassembled WGS sequence"/>
</dbReference>
<protein>
    <submittedName>
        <fullName evidence="1">Uncharacterized protein</fullName>
    </submittedName>
</protein>
<dbReference type="InterPro" id="IPR004158">
    <property type="entry name" value="DUF247_pln"/>
</dbReference>
<name>A0ABU6WGJ3_9FABA</name>
<sequence>MSNIHARHHFLRFKLINTCCTSHKNSHSWPREICDENPSYRDDIKPMLSNLYQEGFPRYLYADLLIIDGCCVLQLLKKSDKLVNPEQELKISIDKLVRVHQDLLIMDNQIRSQLLRLLCQDEAMLQQCLHNFLQVHGIEIPSKKKEK</sequence>
<evidence type="ECO:0000313" key="2">
    <source>
        <dbReference type="Proteomes" id="UP001341840"/>
    </source>
</evidence>
<organism evidence="1 2">
    <name type="scientific">Stylosanthes scabra</name>
    <dbReference type="NCBI Taxonomy" id="79078"/>
    <lineage>
        <taxon>Eukaryota</taxon>
        <taxon>Viridiplantae</taxon>
        <taxon>Streptophyta</taxon>
        <taxon>Embryophyta</taxon>
        <taxon>Tracheophyta</taxon>
        <taxon>Spermatophyta</taxon>
        <taxon>Magnoliopsida</taxon>
        <taxon>eudicotyledons</taxon>
        <taxon>Gunneridae</taxon>
        <taxon>Pentapetalae</taxon>
        <taxon>rosids</taxon>
        <taxon>fabids</taxon>
        <taxon>Fabales</taxon>
        <taxon>Fabaceae</taxon>
        <taxon>Papilionoideae</taxon>
        <taxon>50 kb inversion clade</taxon>
        <taxon>dalbergioids sensu lato</taxon>
        <taxon>Dalbergieae</taxon>
        <taxon>Pterocarpus clade</taxon>
        <taxon>Stylosanthes</taxon>
    </lineage>
</organism>
<comment type="caution">
    <text evidence="1">The sequence shown here is derived from an EMBL/GenBank/DDBJ whole genome shotgun (WGS) entry which is preliminary data.</text>
</comment>
<gene>
    <name evidence="1" type="ORF">PIB30_047083</name>
</gene>
<reference evidence="1 2" key="1">
    <citation type="journal article" date="2023" name="Plants (Basel)">
        <title>Bridging the Gap: Combining Genomics and Transcriptomics Approaches to Understand Stylosanthes scabra, an Orphan Legume from the Brazilian Caatinga.</title>
        <authorList>
            <person name="Ferreira-Neto J.R.C."/>
            <person name="da Silva M.D."/>
            <person name="Binneck E."/>
            <person name="de Melo N.F."/>
            <person name="da Silva R.H."/>
            <person name="de Melo A.L.T.M."/>
            <person name="Pandolfi V."/>
            <person name="Bustamante F.O."/>
            <person name="Brasileiro-Vidal A.C."/>
            <person name="Benko-Iseppon A.M."/>
        </authorList>
    </citation>
    <scope>NUCLEOTIDE SEQUENCE [LARGE SCALE GENOMIC DNA]</scope>
    <source>
        <tissue evidence="1">Leaves</tissue>
    </source>
</reference>
<proteinExistence type="predicted"/>
<evidence type="ECO:0000313" key="1">
    <source>
        <dbReference type="EMBL" id="MED6184394.1"/>
    </source>
</evidence>
<dbReference type="EMBL" id="JASCZI010181541">
    <property type="protein sequence ID" value="MED6184394.1"/>
    <property type="molecule type" value="Genomic_DNA"/>
</dbReference>
<accession>A0ABU6WGJ3</accession>
<dbReference type="Pfam" id="PF03140">
    <property type="entry name" value="DUF247"/>
    <property type="match status" value="1"/>
</dbReference>
<keyword evidence="2" id="KW-1185">Reference proteome</keyword>